<keyword evidence="2" id="KW-0689">Ribosomal protein</keyword>
<protein>
    <submittedName>
        <fullName evidence="2">Mitochondrial ribosomal protein subunit L20-domain-containing protein</fullName>
    </submittedName>
</protein>
<keyword evidence="2" id="KW-0687">Ribonucleoprotein</keyword>
<dbReference type="InterPro" id="IPR024388">
    <property type="entry name" value="Ribosomal_mL58"/>
</dbReference>
<dbReference type="GO" id="GO:0005762">
    <property type="term" value="C:mitochondrial large ribosomal subunit"/>
    <property type="evidence" value="ECO:0007669"/>
    <property type="project" value="TreeGrafter"/>
</dbReference>
<feature type="region of interest" description="Disordered" evidence="1">
    <location>
        <begin position="223"/>
        <end position="248"/>
    </location>
</feature>
<dbReference type="PANTHER" id="PTHR28266:SF1">
    <property type="entry name" value="LARGE RIBOSOMAL SUBUNIT PROTEIN ML58"/>
    <property type="match status" value="1"/>
</dbReference>
<dbReference type="GO" id="GO:0003735">
    <property type="term" value="F:structural constituent of ribosome"/>
    <property type="evidence" value="ECO:0007669"/>
    <property type="project" value="TreeGrafter"/>
</dbReference>
<name>A0AAN6RP44_9PEZI</name>
<gene>
    <name evidence="2" type="ORF">C8A05DRAFT_19493</name>
</gene>
<reference evidence="2" key="2">
    <citation type="submission" date="2023-05" db="EMBL/GenBank/DDBJ databases">
        <authorList>
            <consortium name="Lawrence Berkeley National Laboratory"/>
            <person name="Steindorff A."/>
            <person name="Hensen N."/>
            <person name="Bonometti L."/>
            <person name="Westerberg I."/>
            <person name="Brannstrom I.O."/>
            <person name="Guillou S."/>
            <person name="Cros-Aarteil S."/>
            <person name="Calhoun S."/>
            <person name="Haridas S."/>
            <person name="Kuo A."/>
            <person name="Mondo S."/>
            <person name="Pangilinan J."/>
            <person name="Riley R."/>
            <person name="Labutti K."/>
            <person name="Andreopoulos B."/>
            <person name="Lipzen A."/>
            <person name="Chen C."/>
            <person name="Yanf M."/>
            <person name="Daum C."/>
            <person name="Ng V."/>
            <person name="Clum A."/>
            <person name="Ohm R."/>
            <person name="Martin F."/>
            <person name="Silar P."/>
            <person name="Natvig D."/>
            <person name="Lalanne C."/>
            <person name="Gautier V."/>
            <person name="Ament-Velasquez S.L."/>
            <person name="Kruys A."/>
            <person name="Hutchinson M.I."/>
            <person name="Powell A.J."/>
            <person name="Barry K."/>
            <person name="Miller A.N."/>
            <person name="Grigoriev I.V."/>
            <person name="Debuchy R."/>
            <person name="Gladieux P."/>
            <person name="Thoren M.H."/>
            <person name="Johannesson H."/>
        </authorList>
    </citation>
    <scope>NUCLEOTIDE SEQUENCE</scope>
    <source>
        <strain evidence="2">CBS 103.79</strain>
    </source>
</reference>
<evidence type="ECO:0000256" key="1">
    <source>
        <dbReference type="SAM" id="MobiDB-lite"/>
    </source>
</evidence>
<keyword evidence="3" id="KW-1185">Reference proteome</keyword>
<evidence type="ECO:0000313" key="3">
    <source>
        <dbReference type="Proteomes" id="UP001303889"/>
    </source>
</evidence>
<reference evidence="2" key="1">
    <citation type="journal article" date="2023" name="Mol. Phylogenet. Evol.">
        <title>Genome-scale phylogeny and comparative genomics of the fungal order Sordariales.</title>
        <authorList>
            <person name="Hensen N."/>
            <person name="Bonometti L."/>
            <person name="Westerberg I."/>
            <person name="Brannstrom I.O."/>
            <person name="Guillou S."/>
            <person name="Cros-Aarteil S."/>
            <person name="Calhoun S."/>
            <person name="Haridas S."/>
            <person name="Kuo A."/>
            <person name="Mondo S."/>
            <person name="Pangilinan J."/>
            <person name="Riley R."/>
            <person name="LaButti K."/>
            <person name="Andreopoulos B."/>
            <person name="Lipzen A."/>
            <person name="Chen C."/>
            <person name="Yan M."/>
            <person name="Daum C."/>
            <person name="Ng V."/>
            <person name="Clum A."/>
            <person name="Steindorff A."/>
            <person name="Ohm R.A."/>
            <person name="Martin F."/>
            <person name="Silar P."/>
            <person name="Natvig D.O."/>
            <person name="Lalanne C."/>
            <person name="Gautier V."/>
            <person name="Ament-Velasquez S.L."/>
            <person name="Kruys A."/>
            <person name="Hutchinson M.I."/>
            <person name="Powell A.J."/>
            <person name="Barry K."/>
            <person name="Miller A.N."/>
            <person name="Grigoriev I.V."/>
            <person name="Debuchy R."/>
            <person name="Gladieux P."/>
            <person name="Hiltunen Thoren M."/>
            <person name="Johannesson H."/>
        </authorList>
    </citation>
    <scope>NUCLEOTIDE SEQUENCE</scope>
    <source>
        <strain evidence="2">CBS 103.79</strain>
    </source>
</reference>
<proteinExistence type="predicted"/>
<dbReference type="PANTHER" id="PTHR28266">
    <property type="entry name" value="54S RIBOSOMAL PROTEIN L20, MITOCHONDRIAL"/>
    <property type="match status" value="1"/>
</dbReference>
<evidence type="ECO:0000313" key="2">
    <source>
        <dbReference type="EMBL" id="KAK3897815.1"/>
    </source>
</evidence>
<sequence>MDALATRRAVSCCHRALLAPSGTAAPSRALLTTTPRPTTSPAAAAAVALGALSLPSGARTKATAARTRRALRIQPHYSFLHPPNKPGYPAYERPTTDEIIFNPPSSAASVYHTPVKFLPKADPRRRTAALVAAAAGTGSSTPSGLVDLDAFPTVNMPDARPRHHLTKADIEEMRRLRTADPVTNSVVTLARRYECSQLFVLMCCHAPPAHRAKMREEEAKVRARWGPRRRSAREERARRNLMLQNGEL</sequence>
<dbReference type="Pfam" id="PF12824">
    <property type="entry name" value="MRP-L20"/>
    <property type="match status" value="1"/>
</dbReference>
<dbReference type="Proteomes" id="UP001303889">
    <property type="component" value="Unassembled WGS sequence"/>
</dbReference>
<dbReference type="EMBL" id="MU856062">
    <property type="protein sequence ID" value="KAK3897815.1"/>
    <property type="molecule type" value="Genomic_DNA"/>
</dbReference>
<accession>A0AAN6RP44</accession>
<dbReference type="AlphaFoldDB" id="A0AAN6RP44"/>
<comment type="caution">
    <text evidence="2">The sequence shown here is derived from an EMBL/GenBank/DDBJ whole genome shotgun (WGS) entry which is preliminary data.</text>
</comment>
<organism evidence="2 3">
    <name type="scientific">Staphylotrichum tortipilum</name>
    <dbReference type="NCBI Taxonomy" id="2831512"/>
    <lineage>
        <taxon>Eukaryota</taxon>
        <taxon>Fungi</taxon>
        <taxon>Dikarya</taxon>
        <taxon>Ascomycota</taxon>
        <taxon>Pezizomycotina</taxon>
        <taxon>Sordariomycetes</taxon>
        <taxon>Sordariomycetidae</taxon>
        <taxon>Sordariales</taxon>
        <taxon>Chaetomiaceae</taxon>
        <taxon>Staphylotrichum</taxon>
    </lineage>
</organism>